<organism evidence="2 3">
    <name type="scientific">Lupinus angustifolius</name>
    <name type="common">Narrow-leaved blue lupine</name>
    <dbReference type="NCBI Taxonomy" id="3871"/>
    <lineage>
        <taxon>Eukaryota</taxon>
        <taxon>Viridiplantae</taxon>
        <taxon>Streptophyta</taxon>
        <taxon>Embryophyta</taxon>
        <taxon>Tracheophyta</taxon>
        <taxon>Spermatophyta</taxon>
        <taxon>Magnoliopsida</taxon>
        <taxon>eudicotyledons</taxon>
        <taxon>Gunneridae</taxon>
        <taxon>Pentapetalae</taxon>
        <taxon>rosids</taxon>
        <taxon>fabids</taxon>
        <taxon>Fabales</taxon>
        <taxon>Fabaceae</taxon>
        <taxon>Papilionoideae</taxon>
        <taxon>50 kb inversion clade</taxon>
        <taxon>genistoids sensu lato</taxon>
        <taxon>core genistoids</taxon>
        <taxon>Genisteae</taxon>
        <taxon>Lupinus</taxon>
    </lineage>
</organism>
<feature type="region of interest" description="Disordered" evidence="1">
    <location>
        <begin position="1"/>
        <end position="53"/>
    </location>
</feature>
<protein>
    <submittedName>
        <fullName evidence="2">Uncharacterized protein</fullName>
    </submittedName>
</protein>
<name>A0A394DC32_LUPAN</name>
<feature type="compositionally biased region" description="Polar residues" evidence="1">
    <location>
        <begin position="10"/>
        <end position="26"/>
    </location>
</feature>
<evidence type="ECO:0000313" key="2">
    <source>
        <dbReference type="EMBL" id="OIW20694.1"/>
    </source>
</evidence>
<reference evidence="2 3" key="1">
    <citation type="journal article" date="2017" name="Plant Biotechnol. J.">
        <title>A comprehensive draft genome sequence for lupin (Lupinus angustifolius), an emerging health food: insights into plant-microbe interactions and legume evolution.</title>
        <authorList>
            <person name="Hane J.K."/>
            <person name="Ming Y."/>
            <person name="Kamphuis L.G."/>
            <person name="Nelson M.N."/>
            <person name="Garg G."/>
            <person name="Atkins C.A."/>
            <person name="Bayer P.E."/>
            <person name="Bravo A."/>
            <person name="Bringans S."/>
            <person name="Cannon S."/>
            <person name="Edwards D."/>
            <person name="Foley R."/>
            <person name="Gao L.L."/>
            <person name="Harrison M.J."/>
            <person name="Huang W."/>
            <person name="Hurgobin B."/>
            <person name="Li S."/>
            <person name="Liu C.W."/>
            <person name="McGrath A."/>
            <person name="Morahan G."/>
            <person name="Murray J."/>
            <person name="Weller J."/>
            <person name="Jian J."/>
            <person name="Singh K.B."/>
        </authorList>
    </citation>
    <scope>NUCLEOTIDE SEQUENCE [LARGE SCALE GENOMIC DNA]</scope>
    <source>
        <strain evidence="3">cv. Tanjil</strain>
        <tissue evidence="2">Whole plant</tissue>
    </source>
</reference>
<dbReference type="AlphaFoldDB" id="A0A394DC32"/>
<comment type="caution">
    <text evidence="2">The sequence shown here is derived from an EMBL/GenBank/DDBJ whole genome shotgun (WGS) entry which is preliminary data.</text>
</comment>
<feature type="compositionally biased region" description="Low complexity" evidence="1">
    <location>
        <begin position="35"/>
        <end position="46"/>
    </location>
</feature>
<dbReference type="Gramene" id="OIW20694">
    <property type="protein sequence ID" value="OIW20694"/>
    <property type="gene ID" value="TanjilG_21027"/>
</dbReference>
<sequence>MTLFPRKATRSQTEEQQLDSLESDSQIQERKEDQTLTQPLLSSSSTNVLGGYDDNDGSSEVAMLLAMGDGAVKKKRRLKREDFKLTEALVKAYF</sequence>
<accession>A0A394DC32</accession>
<dbReference type="EMBL" id="MLAU01013745">
    <property type="protein sequence ID" value="OIW20694.1"/>
    <property type="molecule type" value="Genomic_DNA"/>
</dbReference>
<dbReference type="STRING" id="3871.A0A394DC32"/>
<evidence type="ECO:0000256" key="1">
    <source>
        <dbReference type="SAM" id="MobiDB-lite"/>
    </source>
</evidence>
<evidence type="ECO:0000313" key="3">
    <source>
        <dbReference type="Proteomes" id="UP000188354"/>
    </source>
</evidence>
<gene>
    <name evidence="2" type="ORF">TanjilG_21027</name>
</gene>
<proteinExistence type="predicted"/>
<dbReference type="Proteomes" id="UP000188354">
    <property type="component" value="Unassembled WGS sequence"/>
</dbReference>
<keyword evidence="3" id="KW-1185">Reference proteome</keyword>